<reference evidence="1" key="2">
    <citation type="submission" date="2020-09" db="EMBL/GenBank/DDBJ databases">
        <authorList>
            <person name="Sun Q."/>
            <person name="Ohkuma M."/>
        </authorList>
    </citation>
    <scope>NUCLEOTIDE SEQUENCE</scope>
    <source>
        <strain evidence="1">JCM 12862</strain>
    </source>
</reference>
<name>A0A8J3FJ41_9FLAO</name>
<organism evidence="1 2">
    <name type="scientific">Yeosuana aromativorans</name>
    <dbReference type="NCBI Taxonomy" id="288019"/>
    <lineage>
        <taxon>Bacteria</taxon>
        <taxon>Pseudomonadati</taxon>
        <taxon>Bacteroidota</taxon>
        <taxon>Flavobacteriia</taxon>
        <taxon>Flavobacteriales</taxon>
        <taxon>Flavobacteriaceae</taxon>
        <taxon>Yeosuana</taxon>
    </lineage>
</organism>
<dbReference type="RefSeq" id="WP_188651715.1">
    <property type="nucleotide sequence ID" value="NZ_BMNR01000003.1"/>
</dbReference>
<keyword evidence="2" id="KW-1185">Reference proteome</keyword>
<dbReference type="InterPro" id="IPR024524">
    <property type="entry name" value="DUF3800"/>
</dbReference>
<dbReference type="EMBL" id="BMNR01000003">
    <property type="protein sequence ID" value="GGK22099.1"/>
    <property type="molecule type" value="Genomic_DNA"/>
</dbReference>
<accession>A0A8J3FJ41</accession>
<protein>
    <recommendedName>
        <fullName evidence="3">DUF3800 domain-containing protein</fullName>
    </recommendedName>
</protein>
<dbReference type="Pfam" id="PF12686">
    <property type="entry name" value="DUF3800"/>
    <property type="match status" value="1"/>
</dbReference>
<gene>
    <name evidence="1" type="ORF">GCM10007962_15320</name>
</gene>
<reference evidence="1" key="1">
    <citation type="journal article" date="2014" name="Int. J. Syst. Evol. Microbiol.">
        <title>Complete genome sequence of Corynebacterium casei LMG S-19264T (=DSM 44701T), isolated from a smear-ripened cheese.</title>
        <authorList>
            <consortium name="US DOE Joint Genome Institute (JGI-PGF)"/>
            <person name="Walter F."/>
            <person name="Albersmeier A."/>
            <person name="Kalinowski J."/>
            <person name="Ruckert C."/>
        </authorList>
    </citation>
    <scope>NUCLEOTIDE SEQUENCE</scope>
    <source>
        <strain evidence="1">JCM 12862</strain>
    </source>
</reference>
<dbReference type="AlphaFoldDB" id="A0A8J3FJ41"/>
<evidence type="ECO:0000313" key="1">
    <source>
        <dbReference type="EMBL" id="GGK22099.1"/>
    </source>
</evidence>
<dbReference type="Proteomes" id="UP000612329">
    <property type="component" value="Unassembled WGS sequence"/>
</dbReference>
<comment type="caution">
    <text evidence="1">The sequence shown here is derived from an EMBL/GenBank/DDBJ whole genome shotgun (WGS) entry which is preliminary data.</text>
</comment>
<evidence type="ECO:0008006" key="3">
    <source>
        <dbReference type="Google" id="ProtNLM"/>
    </source>
</evidence>
<proteinExistence type="predicted"/>
<evidence type="ECO:0000313" key="2">
    <source>
        <dbReference type="Proteomes" id="UP000612329"/>
    </source>
</evidence>
<sequence length="379" mass="44061">MSEKVYIFGDEFGTSTLNQNDVKNITHFVYAAIVVKESNLVKAREVRDKISQNFFYGNPIKSNSKVLKDEKKRIEILEYLIKNLNFIIYLLVVDKEKLSKDSGGLRFKEVFYKYFRGIFVSQINNNFSEFEIFMDNLISEKYSSELKNYIKQNYQNNFFEQYHISDDKEEPLIQLADLIAGSYGRVFNASFMSNNSEEILYTLKSITPNITFFPDKVDNKTFIVNPENRIDLEVYEIVRNDAIKIYDTVADDVSKAVLDYLLWHQKVLPFKYAQTYGITNALKYYNGKELSIENLRLIVKELRFKGIIIVSSSSTSGYKLAVNKSDVHTYFTHYLNYILPMLKKIEIANGVFANKTVGDFIPLSDMEELKNLVETLSIK</sequence>